<gene>
    <name evidence="1" type="ORF">Patl1_02339</name>
</gene>
<evidence type="ECO:0000313" key="1">
    <source>
        <dbReference type="EMBL" id="KAJ0111532.1"/>
    </source>
</evidence>
<sequence length="256" mass="29154">MDRSKNQGYLWILRSIFVLAAVVFVVGIVWFYVKYRNFRKTKRRIALTKWKSFHKIGFSEFEIIGCLKEENLIGSGASGRVYKVVLNSGEAVAVKKLFGRPKRENASNGSQRDEFEVEVETLGKIRHKNIVRLWCCCNSGDSKLLRDFDSVIDPKLDSSHKEETCRVLEVSLLCTNALPINRPSMRKVVKLLQEASTEKKLQTNKKDGKLSPYYHEDASDQFGRGNEAVVRQIFNSALLTGASTVMLTCKHEICQQ</sequence>
<evidence type="ECO:0000313" key="2">
    <source>
        <dbReference type="Proteomes" id="UP001164250"/>
    </source>
</evidence>
<accession>A0ACC1C7D6</accession>
<keyword evidence="2" id="KW-1185">Reference proteome</keyword>
<dbReference type="EMBL" id="CM047897">
    <property type="protein sequence ID" value="KAJ0111532.1"/>
    <property type="molecule type" value="Genomic_DNA"/>
</dbReference>
<name>A0ACC1C7D6_9ROSI</name>
<reference evidence="2" key="1">
    <citation type="journal article" date="2023" name="G3 (Bethesda)">
        <title>Genome assembly and association tests identify interacting loci associated with vigor, precocity, and sex in interspecific pistachio rootstocks.</title>
        <authorList>
            <person name="Palmer W."/>
            <person name="Jacygrad E."/>
            <person name="Sagayaradj S."/>
            <person name="Cavanaugh K."/>
            <person name="Han R."/>
            <person name="Bertier L."/>
            <person name="Beede B."/>
            <person name="Kafkas S."/>
            <person name="Golino D."/>
            <person name="Preece J."/>
            <person name="Michelmore R."/>
        </authorList>
    </citation>
    <scope>NUCLEOTIDE SEQUENCE [LARGE SCALE GENOMIC DNA]</scope>
</reference>
<comment type="caution">
    <text evidence="1">The sequence shown here is derived from an EMBL/GenBank/DDBJ whole genome shotgun (WGS) entry which is preliminary data.</text>
</comment>
<proteinExistence type="predicted"/>
<organism evidence="1 2">
    <name type="scientific">Pistacia atlantica</name>
    <dbReference type="NCBI Taxonomy" id="434234"/>
    <lineage>
        <taxon>Eukaryota</taxon>
        <taxon>Viridiplantae</taxon>
        <taxon>Streptophyta</taxon>
        <taxon>Embryophyta</taxon>
        <taxon>Tracheophyta</taxon>
        <taxon>Spermatophyta</taxon>
        <taxon>Magnoliopsida</taxon>
        <taxon>eudicotyledons</taxon>
        <taxon>Gunneridae</taxon>
        <taxon>Pentapetalae</taxon>
        <taxon>rosids</taxon>
        <taxon>malvids</taxon>
        <taxon>Sapindales</taxon>
        <taxon>Anacardiaceae</taxon>
        <taxon>Pistacia</taxon>
    </lineage>
</organism>
<protein>
    <submittedName>
        <fullName evidence="1">Uncharacterized protein</fullName>
    </submittedName>
</protein>
<dbReference type="Proteomes" id="UP001164250">
    <property type="component" value="Chromosome 1"/>
</dbReference>